<feature type="non-terminal residue" evidence="1">
    <location>
        <position position="86"/>
    </location>
</feature>
<gene>
    <name evidence="1" type="ORF">FKW44_023195</name>
</gene>
<name>A0A7T8GPF4_CALRO</name>
<proteinExistence type="predicted"/>
<dbReference type="AlphaFoldDB" id="A0A7T8GPF4"/>
<evidence type="ECO:0000313" key="1">
    <source>
        <dbReference type="EMBL" id="QQP35076.1"/>
    </source>
</evidence>
<feature type="non-terminal residue" evidence="1">
    <location>
        <position position="1"/>
    </location>
</feature>
<dbReference type="OrthoDB" id="6379547at2759"/>
<evidence type="ECO:0000313" key="2">
    <source>
        <dbReference type="Proteomes" id="UP000595437"/>
    </source>
</evidence>
<sequence>LPNLQFIQPGKGGTESLLSGLRLYKDRLKTKLRTHNGSHRHRFPSYLNELMWFERHGMNPHEAFESILRDTTLNMVREAIENIECR</sequence>
<protein>
    <submittedName>
        <fullName evidence="1">LOC100889892</fullName>
    </submittedName>
</protein>
<accession>A0A7T8GPF4</accession>
<keyword evidence="2" id="KW-1185">Reference proteome</keyword>
<organism evidence="1 2">
    <name type="scientific">Caligus rogercresseyi</name>
    <name type="common">Sea louse</name>
    <dbReference type="NCBI Taxonomy" id="217165"/>
    <lineage>
        <taxon>Eukaryota</taxon>
        <taxon>Metazoa</taxon>
        <taxon>Ecdysozoa</taxon>
        <taxon>Arthropoda</taxon>
        <taxon>Crustacea</taxon>
        <taxon>Multicrustacea</taxon>
        <taxon>Hexanauplia</taxon>
        <taxon>Copepoda</taxon>
        <taxon>Siphonostomatoida</taxon>
        <taxon>Caligidae</taxon>
        <taxon>Caligus</taxon>
    </lineage>
</organism>
<dbReference type="Proteomes" id="UP000595437">
    <property type="component" value="Chromosome 18"/>
</dbReference>
<dbReference type="EMBL" id="CP045907">
    <property type="protein sequence ID" value="QQP35076.1"/>
    <property type="molecule type" value="Genomic_DNA"/>
</dbReference>
<reference evidence="2" key="1">
    <citation type="submission" date="2021-01" db="EMBL/GenBank/DDBJ databases">
        <title>Caligus Genome Assembly.</title>
        <authorList>
            <person name="Gallardo-Escarate C."/>
        </authorList>
    </citation>
    <scope>NUCLEOTIDE SEQUENCE [LARGE SCALE GENOMIC DNA]</scope>
</reference>